<organism evidence="1 2">
    <name type="scientific">Papio anubis</name>
    <name type="common">Olive baboon</name>
    <dbReference type="NCBI Taxonomy" id="9555"/>
    <lineage>
        <taxon>Eukaryota</taxon>
        <taxon>Metazoa</taxon>
        <taxon>Chordata</taxon>
        <taxon>Craniata</taxon>
        <taxon>Vertebrata</taxon>
        <taxon>Euteleostomi</taxon>
        <taxon>Mammalia</taxon>
        <taxon>Eutheria</taxon>
        <taxon>Euarchontoglires</taxon>
        <taxon>Primates</taxon>
        <taxon>Haplorrhini</taxon>
        <taxon>Catarrhini</taxon>
        <taxon>Cercopithecidae</taxon>
        <taxon>Cercopithecinae</taxon>
        <taxon>Papio</taxon>
    </lineage>
</organism>
<dbReference type="Proteomes" id="UP000028761">
    <property type="component" value="Chromosome 14"/>
</dbReference>
<dbReference type="PRINTS" id="PR02045">
    <property type="entry name" value="F138DOMAIN"/>
</dbReference>
<evidence type="ECO:0000313" key="1">
    <source>
        <dbReference type="Ensembl" id="ENSPANP00000055334.1"/>
    </source>
</evidence>
<reference evidence="1 2" key="1">
    <citation type="submission" date="2012-03" db="EMBL/GenBank/DDBJ databases">
        <title>Whole Genome Assembly of Papio anubis.</title>
        <authorList>
            <person name="Liu Y.L."/>
            <person name="Abraham K.A."/>
            <person name="Akbar H.A."/>
            <person name="Ali S.A."/>
            <person name="Anosike U.A."/>
            <person name="Aqrawi P.A."/>
            <person name="Arias F.A."/>
            <person name="Attaway T.A."/>
            <person name="Awwad R.A."/>
            <person name="Babu C.B."/>
            <person name="Bandaranaike D.B."/>
            <person name="Battles P.B."/>
            <person name="Bell A.B."/>
            <person name="Beltran B.B."/>
            <person name="Berhane-Mersha D.B."/>
            <person name="Bess C.B."/>
            <person name="Bickham C.B."/>
            <person name="Bolden T.B."/>
            <person name="Carter K.C."/>
            <person name="Chau D.C."/>
            <person name="Chavez A.C."/>
            <person name="Clerc-Blankenburg K.C."/>
            <person name="Coyle M.C."/>
            <person name="Dao M.D."/>
            <person name="Davila M.L.D."/>
            <person name="Davy-Carroll L.D."/>
            <person name="Denson S.D."/>
            <person name="Dinh H.D."/>
            <person name="Fernandez S.F."/>
            <person name="Fernando P.F."/>
            <person name="Forbes L.F."/>
            <person name="Francis C.F."/>
            <person name="Francisco L.F."/>
            <person name="Fu Q.F."/>
            <person name="Garcia-Iii R.G."/>
            <person name="Garrett T.G."/>
            <person name="Gross S.G."/>
            <person name="Gubbala S.G."/>
            <person name="Hirani K.H."/>
            <person name="Hogues M.H."/>
            <person name="Hollins B.H."/>
            <person name="Jackson L.J."/>
            <person name="Javaid M.J."/>
            <person name="Jhangiani S.J."/>
            <person name="Johnson A.J."/>
            <person name="Johnson B.J."/>
            <person name="Jones J.J."/>
            <person name="Joshi V.J."/>
            <person name="Kalu J.K."/>
            <person name="Khan N.K."/>
            <person name="Korchina V.K."/>
            <person name="Kovar C.K."/>
            <person name="Lago L.L."/>
            <person name="Lara F.L."/>
            <person name="Le T.-K.L."/>
            <person name="Lee S.L."/>
            <person name="Legall-Iii F.L."/>
            <person name="Lemon S.L."/>
            <person name="Liu J.L."/>
            <person name="Liu Y.-S.L."/>
            <person name="Liyanage D.L."/>
            <person name="Lopez J.L."/>
            <person name="Lorensuhewa L.L."/>
            <person name="Mata R.M."/>
            <person name="Mathew T.M."/>
            <person name="Mercado C.M."/>
            <person name="Mercado I.M."/>
            <person name="Morales K.M."/>
            <person name="Morgan M.M."/>
            <person name="Munidasa M.M."/>
            <person name="Ngo D.N."/>
            <person name="Nguyen L.N."/>
            <person name="Nguyen T.N."/>
            <person name="Nguyen N.N."/>
            <person name="Obregon M.O."/>
            <person name="Okwuonu G.O."/>
            <person name="Ongeri F.O."/>
            <person name="Onwere C.O."/>
            <person name="Osifeso I.O."/>
            <person name="Parra A.P."/>
            <person name="Patil S.P."/>
            <person name="Perez A.P."/>
            <person name="Perez Y.P."/>
            <person name="Pham C.P."/>
            <person name="Pu L.-L.P."/>
            <person name="Puazo M.P."/>
            <person name="Quiroz J.Q."/>
            <person name="Rouhana J.R."/>
            <person name="Ruiz M.R."/>
            <person name="Ruiz S.-J.R."/>
            <person name="Saada N.S."/>
            <person name="Santibanez J.S."/>
            <person name="Scheel M.S."/>
            <person name="Schneider B.S."/>
            <person name="Simmons D.S."/>
            <person name="Sisson I.S."/>
            <person name="Tang L.-Y.T."/>
            <person name="Thornton R.T."/>
            <person name="Tisius J.T."/>
            <person name="Toledanes G.T."/>
            <person name="Trejos Z.T."/>
            <person name="Usmani K.U."/>
            <person name="Varghese R.V."/>
            <person name="Vattathil S.V."/>
            <person name="Vee V.V."/>
            <person name="Walker D.W."/>
            <person name="Weissenberger G.W."/>
            <person name="White C.W."/>
            <person name="Williams A.W."/>
            <person name="Woodworth J.W."/>
            <person name="Wright R.W."/>
            <person name="Zhu Y.Z."/>
            <person name="Han Y.H."/>
            <person name="Newsham I.N."/>
            <person name="Nazareth L.N."/>
            <person name="Worley K.W."/>
            <person name="Muzny D.M."/>
            <person name="Rogers J.R."/>
            <person name="Gibbs R.G."/>
        </authorList>
    </citation>
    <scope>NUCLEOTIDE SEQUENCE [LARGE SCALE GENOMIC DNA]</scope>
</reference>
<reference evidence="1" key="2">
    <citation type="submission" date="2025-08" db="UniProtKB">
        <authorList>
            <consortium name="Ensembl"/>
        </authorList>
    </citation>
    <scope>IDENTIFICATION</scope>
</reference>
<name>A0A8I5NTZ7_PAPAN</name>
<dbReference type="GeneTree" id="ENSGT00940000161627"/>
<evidence type="ECO:0000313" key="2">
    <source>
        <dbReference type="Proteomes" id="UP000028761"/>
    </source>
</evidence>
<dbReference type="PANTHER" id="PTHR46254">
    <property type="entry name" value="PROTEIN GVQW1-RELATED"/>
    <property type="match status" value="1"/>
</dbReference>
<accession>A0A8I5NTZ7</accession>
<dbReference type="AlphaFoldDB" id="A0A8I5NTZ7"/>
<dbReference type="PANTHER" id="PTHR46254:SF3">
    <property type="entry name" value="SECRETED PROTEIN"/>
    <property type="match status" value="1"/>
</dbReference>
<protein>
    <submittedName>
        <fullName evidence="1">Uncharacterized protein</fullName>
    </submittedName>
</protein>
<reference evidence="1" key="3">
    <citation type="submission" date="2025-09" db="UniProtKB">
        <authorList>
            <consortium name="Ensembl"/>
        </authorList>
    </citation>
    <scope>IDENTIFICATION</scope>
</reference>
<keyword evidence="2" id="KW-1185">Reference proteome</keyword>
<sequence length="166" mass="19070">MPLHKTPSQELKPHTWSFQLPSWPSSKCTFLPSFHYYCRTFFFFFFFFEMEFCSVTQAGMQLRSLSLLQPPPPGFKRFSCLSLLSSWDYRCTPSQLANFSIFSRDRFHYVGQASLELLTSSNPPALASQNAGITGTCHHAQLIFCIFSRDGVSPCWLGWSQTPDLR</sequence>
<proteinExistence type="predicted"/>
<dbReference type="Ensembl" id="ENSPANT00000076965.1">
    <property type="protein sequence ID" value="ENSPANP00000055334.1"/>
    <property type="gene ID" value="ENSPANG00000038648.1"/>
</dbReference>